<gene>
    <name evidence="1" type="ORF">SDC9_130581</name>
</gene>
<dbReference type="SUPFAM" id="SSF51735">
    <property type="entry name" value="NAD(P)-binding Rossmann-fold domains"/>
    <property type="match status" value="1"/>
</dbReference>
<dbReference type="Gene3D" id="3.40.50.720">
    <property type="entry name" value="NAD(P)-binding Rossmann-like Domain"/>
    <property type="match status" value="1"/>
</dbReference>
<proteinExistence type="predicted"/>
<organism evidence="1">
    <name type="scientific">bioreactor metagenome</name>
    <dbReference type="NCBI Taxonomy" id="1076179"/>
    <lineage>
        <taxon>unclassified sequences</taxon>
        <taxon>metagenomes</taxon>
        <taxon>ecological metagenomes</taxon>
    </lineage>
</organism>
<protein>
    <recommendedName>
        <fullName evidence="2">Gfo/Idh/MocA-like oxidoreductase C-terminal domain-containing protein</fullName>
    </recommendedName>
</protein>
<evidence type="ECO:0008006" key="2">
    <source>
        <dbReference type="Google" id="ProtNLM"/>
    </source>
</evidence>
<name>A0A645D2X5_9ZZZZ</name>
<accession>A0A645D2X5</accession>
<reference evidence="1" key="1">
    <citation type="submission" date="2019-08" db="EMBL/GenBank/DDBJ databases">
        <authorList>
            <person name="Kucharzyk K."/>
            <person name="Murdoch R.W."/>
            <person name="Higgins S."/>
            <person name="Loffler F."/>
        </authorList>
    </citation>
    <scope>NUCLEOTIDE SEQUENCE</scope>
</reference>
<comment type="caution">
    <text evidence="1">The sequence shown here is derived from an EMBL/GenBank/DDBJ whole genome shotgun (WGS) entry which is preliminary data.</text>
</comment>
<evidence type="ECO:0000313" key="1">
    <source>
        <dbReference type="EMBL" id="MPM83517.1"/>
    </source>
</evidence>
<dbReference type="InterPro" id="IPR036291">
    <property type="entry name" value="NAD(P)-bd_dom_sf"/>
</dbReference>
<sequence>MHWTLAELPLQSGKPTYIDKPFAPDLATARRMFALADRHHTPLFSSSALRFSEELQAALKGIFAASRPGLAVAAGGGRSFEEYGIHQLEMIVAALGVGAHRAMQLGGGDNQYHLAIDYPDGRTAAASFDVEFPFSIRLSDGKHALLVPEMHHYFENFTDAVLEFFATGVPPVSRAETLEIAALLEAGIRGKTRPGEWIELG</sequence>
<dbReference type="EMBL" id="VSSQ01032294">
    <property type="protein sequence ID" value="MPM83517.1"/>
    <property type="molecule type" value="Genomic_DNA"/>
</dbReference>
<dbReference type="AlphaFoldDB" id="A0A645D2X5"/>